<evidence type="ECO:0000259" key="1">
    <source>
        <dbReference type="Pfam" id="PF01575"/>
    </source>
</evidence>
<organism evidence="2 3">
    <name type="scientific">Paraburkholderia graminis (strain ATCC 700544 / DSM 17151 / LMG 18924 / NCIMB 13744 / C4D1M)</name>
    <dbReference type="NCBI Taxonomy" id="396598"/>
    <lineage>
        <taxon>Bacteria</taxon>
        <taxon>Pseudomonadati</taxon>
        <taxon>Pseudomonadota</taxon>
        <taxon>Betaproteobacteria</taxon>
        <taxon>Burkholderiales</taxon>
        <taxon>Burkholderiaceae</taxon>
        <taxon>Paraburkholderia</taxon>
    </lineage>
</organism>
<dbReference type="Proteomes" id="UP000005045">
    <property type="component" value="Unassembled WGS sequence"/>
</dbReference>
<name>B1G6C4_PARG4</name>
<evidence type="ECO:0000313" key="2">
    <source>
        <dbReference type="EMBL" id="EDT08266.1"/>
    </source>
</evidence>
<dbReference type="EMBL" id="ABLD01000019">
    <property type="protein sequence ID" value="EDT08266.1"/>
    <property type="molecule type" value="Genomic_DNA"/>
</dbReference>
<feature type="domain" description="MaoC-like" evidence="1">
    <location>
        <begin position="16"/>
        <end position="113"/>
    </location>
</feature>
<comment type="caution">
    <text evidence="2">The sequence shown here is derived from an EMBL/GenBank/DDBJ whole genome shotgun (WGS) entry which is preliminary data.</text>
</comment>
<reference evidence="2 3" key="1">
    <citation type="submission" date="2008-03" db="EMBL/GenBank/DDBJ databases">
        <title>Sequencing of the draft genome and assembly of Burkholderia graminis C4D1M.</title>
        <authorList>
            <consortium name="US DOE Joint Genome Institute (JGI-PGF)"/>
            <person name="Copeland A."/>
            <person name="Lucas S."/>
            <person name="Lapidus A."/>
            <person name="Glavina del Rio T."/>
            <person name="Dalin E."/>
            <person name="Tice H."/>
            <person name="Bruce D."/>
            <person name="Goodwin L."/>
            <person name="Pitluck S."/>
            <person name="Larimer F."/>
            <person name="Land M.L."/>
            <person name="Hauser L."/>
            <person name="Tiedje J."/>
            <person name="Richardson P."/>
        </authorList>
    </citation>
    <scope>NUCLEOTIDE SEQUENCE [LARGE SCALE GENOMIC DNA]</scope>
    <source>
        <strain evidence="3">ATCC 700544 / DSM 17151 / LMG 18924 / NCIMB 13744 / C4D1M</strain>
    </source>
</reference>
<dbReference type="AlphaFoldDB" id="B1G6C4"/>
<gene>
    <name evidence="2" type="ORF">BgramDRAFT_4948</name>
</gene>
<evidence type="ECO:0000313" key="3">
    <source>
        <dbReference type="Proteomes" id="UP000005045"/>
    </source>
</evidence>
<dbReference type="PANTHER" id="PTHR43664">
    <property type="entry name" value="MONOAMINE OXIDASE-RELATED"/>
    <property type="match status" value="1"/>
</dbReference>
<sequence length="153" mass="17279">MTRRYLEDLKVGEKWTSEKMTLHAEDIIDFGCKFDPQLFHTDMEAAKAGPFGGLIASGWHLAAVAMKLCVRARLFGETPIVGVGADELRWLLPVRPGDVVYVERELVEIITHPDKPKRGIAKGRIDLKNQRDELVMRLYGLTSIPRRPADDPK</sequence>
<keyword evidence="3" id="KW-1185">Reference proteome</keyword>
<dbReference type="CDD" id="cd03454">
    <property type="entry name" value="YdeM"/>
    <property type="match status" value="1"/>
</dbReference>
<proteinExistence type="predicted"/>
<dbReference type="RefSeq" id="WP_006051520.1">
    <property type="nucleotide sequence ID" value="NZ_ABLD01000019.1"/>
</dbReference>
<accession>B1G6C4</accession>
<dbReference type="InterPro" id="IPR029069">
    <property type="entry name" value="HotDog_dom_sf"/>
</dbReference>
<protein>
    <submittedName>
        <fullName evidence="2">MaoC domain protein dehydratase</fullName>
    </submittedName>
</protein>
<dbReference type="InterPro" id="IPR002539">
    <property type="entry name" value="MaoC-like_dom"/>
</dbReference>
<dbReference type="OrthoDB" id="5298629at2"/>
<dbReference type="Gene3D" id="3.10.129.10">
    <property type="entry name" value="Hotdog Thioesterase"/>
    <property type="match status" value="1"/>
</dbReference>
<dbReference type="SUPFAM" id="SSF54637">
    <property type="entry name" value="Thioesterase/thiol ester dehydrase-isomerase"/>
    <property type="match status" value="1"/>
</dbReference>
<dbReference type="Pfam" id="PF01575">
    <property type="entry name" value="MaoC_dehydratas"/>
    <property type="match status" value="1"/>
</dbReference>
<dbReference type="InterPro" id="IPR052342">
    <property type="entry name" value="MCH/BMMD"/>
</dbReference>
<dbReference type="PANTHER" id="PTHR43664:SF1">
    <property type="entry name" value="BETA-METHYLMALYL-COA DEHYDRATASE"/>
    <property type="match status" value="1"/>
</dbReference>